<dbReference type="Pfam" id="PF13288">
    <property type="entry name" value="DXPR_C"/>
    <property type="match status" value="1"/>
</dbReference>
<keyword evidence="3 9" id="KW-0479">Metal-binding</keyword>
<name>A0A4Y8WR06_9PORP</name>
<dbReference type="RefSeq" id="WP_134849149.1">
    <property type="nucleotide sequence ID" value="NZ_CP197400.1"/>
</dbReference>
<feature type="binding site" evidence="9">
    <location>
        <position position="123"/>
    </location>
    <ligand>
        <name>1-deoxy-D-xylulose 5-phosphate</name>
        <dbReference type="ChEBI" id="CHEBI:57792"/>
    </ligand>
</feature>
<dbReference type="PANTHER" id="PTHR30525">
    <property type="entry name" value="1-DEOXY-D-XYLULOSE 5-PHOSPHATE REDUCTOISOMERASE"/>
    <property type="match status" value="1"/>
</dbReference>
<dbReference type="UniPathway" id="UPA00056">
    <property type="reaction ID" value="UER00092"/>
</dbReference>
<dbReference type="InterPro" id="IPR026877">
    <property type="entry name" value="DXPR_C"/>
</dbReference>
<dbReference type="EC" id="1.1.1.267" evidence="9"/>
<evidence type="ECO:0000259" key="12">
    <source>
        <dbReference type="Pfam" id="PF13288"/>
    </source>
</evidence>
<comment type="function">
    <text evidence="9">Catalyzes the NADPH-dependent rearrangement and reduction of 1-deoxy-D-xylulose-5-phosphate (DXP) to 2-C-methyl-D-erythritol 4-phosphate (MEP).</text>
</comment>
<keyword evidence="14" id="KW-1185">Reference proteome</keyword>
<dbReference type="Pfam" id="PF02670">
    <property type="entry name" value="DXP_reductoisom"/>
    <property type="match status" value="1"/>
</dbReference>
<feature type="binding site" evidence="9">
    <location>
        <position position="174"/>
    </location>
    <ligand>
        <name>1-deoxy-D-xylulose 5-phosphate</name>
        <dbReference type="ChEBI" id="CHEBI:57792"/>
    </ligand>
</feature>
<keyword evidence="4 9" id="KW-0521">NADP</keyword>
<feature type="binding site" evidence="9">
    <location>
        <position position="215"/>
    </location>
    <ligand>
        <name>1-deoxy-D-xylulose 5-phosphate</name>
        <dbReference type="ChEBI" id="CHEBI:57792"/>
    </ligand>
</feature>
<dbReference type="HAMAP" id="MF_00183">
    <property type="entry name" value="DXP_reductoisom"/>
    <property type="match status" value="1"/>
</dbReference>
<evidence type="ECO:0000256" key="4">
    <source>
        <dbReference type="ARBA" id="ARBA00022857"/>
    </source>
</evidence>
<keyword evidence="6 9" id="KW-0464">Manganese</keyword>
<evidence type="ECO:0000256" key="5">
    <source>
        <dbReference type="ARBA" id="ARBA00023002"/>
    </source>
</evidence>
<feature type="binding site" evidence="9">
    <location>
        <position position="150"/>
    </location>
    <ligand>
        <name>Mn(2+)</name>
        <dbReference type="ChEBI" id="CHEBI:29035"/>
    </ligand>
</feature>
<dbReference type="GO" id="GO:0051484">
    <property type="term" value="P:isopentenyl diphosphate biosynthetic process, methylerythritol 4-phosphate pathway involved in terpenoid biosynthetic process"/>
    <property type="evidence" value="ECO:0007669"/>
    <property type="project" value="TreeGrafter"/>
</dbReference>
<dbReference type="PIRSF" id="PIRSF006205">
    <property type="entry name" value="Dxp_reductismrs"/>
    <property type="match status" value="1"/>
</dbReference>
<keyword evidence="13" id="KW-0413">Isomerase</keyword>
<comment type="pathway">
    <text evidence="1 9">Isoprenoid biosynthesis; isopentenyl diphosphate biosynthesis via DXP pathway; isopentenyl diphosphate from 1-deoxy-D-xylulose 5-phosphate: step 1/6.</text>
</comment>
<dbReference type="AlphaFoldDB" id="A0A4Y8WR06"/>
<feature type="binding site" evidence="9">
    <location>
        <position position="150"/>
    </location>
    <ligand>
        <name>1-deoxy-D-xylulose 5-phosphate</name>
        <dbReference type="ChEBI" id="CHEBI:57792"/>
    </ligand>
</feature>
<feature type="binding site" evidence="9">
    <location>
        <position position="13"/>
    </location>
    <ligand>
        <name>NADPH</name>
        <dbReference type="ChEBI" id="CHEBI:57783"/>
    </ligand>
</feature>
<feature type="binding site" evidence="9">
    <location>
        <position position="219"/>
    </location>
    <ligand>
        <name>Mn(2+)</name>
        <dbReference type="ChEBI" id="CHEBI:29035"/>
    </ligand>
</feature>
<keyword evidence="5 9" id="KW-0560">Oxidoreductase</keyword>
<comment type="cofactor">
    <cofactor evidence="9">
        <name>Mg(2+)</name>
        <dbReference type="ChEBI" id="CHEBI:18420"/>
    </cofactor>
    <cofactor evidence="9">
        <name>Mn(2+)</name>
        <dbReference type="ChEBI" id="CHEBI:29035"/>
    </cofactor>
</comment>
<comment type="caution">
    <text evidence="9">Lacks conserved residue(s) required for the propagation of feature annotation.</text>
</comment>
<dbReference type="NCBIfam" id="NF009114">
    <property type="entry name" value="PRK12464.1"/>
    <property type="match status" value="1"/>
</dbReference>
<feature type="binding site" evidence="9">
    <location>
        <position position="148"/>
    </location>
    <ligand>
        <name>Mn(2+)</name>
        <dbReference type="ChEBI" id="CHEBI:29035"/>
    </ligand>
</feature>
<dbReference type="PANTHER" id="PTHR30525:SF0">
    <property type="entry name" value="1-DEOXY-D-XYLULOSE 5-PHOSPHATE REDUCTOISOMERASE, CHLOROPLASTIC"/>
    <property type="match status" value="1"/>
</dbReference>
<feature type="domain" description="1-deoxy-D-xylulose 5-phosphate reductoisomerase C-terminal" evidence="11">
    <location>
        <begin position="144"/>
        <end position="227"/>
    </location>
</feature>
<feature type="binding site" evidence="9">
    <location>
        <position position="122"/>
    </location>
    <ligand>
        <name>NADPH</name>
        <dbReference type="ChEBI" id="CHEBI:57783"/>
    </ligand>
</feature>
<evidence type="ECO:0000256" key="1">
    <source>
        <dbReference type="ARBA" id="ARBA00005094"/>
    </source>
</evidence>
<evidence type="ECO:0000259" key="10">
    <source>
        <dbReference type="Pfam" id="PF02670"/>
    </source>
</evidence>
<feature type="binding site" evidence="9">
    <location>
        <position position="11"/>
    </location>
    <ligand>
        <name>NADPH</name>
        <dbReference type="ChEBI" id="CHEBI:57783"/>
    </ligand>
</feature>
<dbReference type="SUPFAM" id="SSF55347">
    <property type="entry name" value="Glyceraldehyde-3-phosphate dehydrogenase-like, C-terminal domain"/>
    <property type="match status" value="1"/>
</dbReference>
<dbReference type="InterPro" id="IPR013512">
    <property type="entry name" value="DXP_reductoisomerase_N"/>
</dbReference>
<feature type="binding site" evidence="9">
    <location>
        <position position="10"/>
    </location>
    <ligand>
        <name>NADPH</name>
        <dbReference type="ChEBI" id="CHEBI:57783"/>
    </ligand>
</feature>
<dbReference type="Pfam" id="PF08436">
    <property type="entry name" value="DXP_redisom_C"/>
    <property type="match status" value="1"/>
</dbReference>
<comment type="caution">
    <text evidence="13">The sequence shown here is derived from an EMBL/GenBank/DDBJ whole genome shotgun (WGS) entry which is preliminary data.</text>
</comment>
<comment type="similarity">
    <text evidence="2 9">Belongs to the DXR family.</text>
</comment>
<dbReference type="GO" id="GO:0030604">
    <property type="term" value="F:1-deoxy-D-xylulose-5-phosphate reductoisomerase activity"/>
    <property type="evidence" value="ECO:0007669"/>
    <property type="project" value="UniProtKB-UniRule"/>
</dbReference>
<dbReference type="EMBL" id="SPNC01000071">
    <property type="protein sequence ID" value="TFH95010.1"/>
    <property type="molecule type" value="Genomic_DNA"/>
</dbReference>
<feature type="domain" description="DXP reductoisomerase C-terminal" evidence="12">
    <location>
        <begin position="259"/>
        <end position="374"/>
    </location>
</feature>
<dbReference type="FunFam" id="3.40.50.720:FF:000045">
    <property type="entry name" value="1-deoxy-D-xylulose 5-phosphate reductoisomerase"/>
    <property type="match status" value="1"/>
</dbReference>
<gene>
    <name evidence="9" type="primary">dxr</name>
    <name evidence="13" type="ORF">E4P47_05500</name>
</gene>
<dbReference type="SUPFAM" id="SSF51735">
    <property type="entry name" value="NAD(P)-binding Rossmann-fold domains"/>
    <property type="match status" value="1"/>
</dbReference>
<feature type="binding site" evidence="9">
    <location>
        <position position="210"/>
    </location>
    <ligand>
        <name>1-deoxy-D-xylulose 5-phosphate</name>
        <dbReference type="ChEBI" id="CHEBI:57792"/>
    </ligand>
</feature>
<reference evidence="13 14" key="1">
    <citation type="submission" date="2019-03" db="EMBL/GenBank/DDBJ databases">
        <title>Porphyromonas levii Isolated from the Uterus of Dairy Cows.</title>
        <authorList>
            <person name="Francis A.M."/>
        </authorList>
    </citation>
    <scope>NUCLEOTIDE SEQUENCE [LARGE SCALE GENOMIC DNA]</scope>
    <source>
        <strain evidence="13 14">AF5678</strain>
    </source>
</reference>
<dbReference type="InterPro" id="IPR036169">
    <property type="entry name" value="DXPR_C_sf"/>
</dbReference>
<comment type="catalytic activity">
    <reaction evidence="8">
        <text>2-C-methyl-D-erythritol 4-phosphate + NADP(+) = 1-deoxy-D-xylulose 5-phosphate + NADPH + H(+)</text>
        <dbReference type="Rhea" id="RHEA:13717"/>
        <dbReference type="ChEBI" id="CHEBI:15378"/>
        <dbReference type="ChEBI" id="CHEBI:57783"/>
        <dbReference type="ChEBI" id="CHEBI:57792"/>
        <dbReference type="ChEBI" id="CHEBI:58262"/>
        <dbReference type="ChEBI" id="CHEBI:58349"/>
        <dbReference type="EC" id="1.1.1.267"/>
    </reaction>
    <physiologicalReaction direction="right-to-left" evidence="8">
        <dbReference type="Rhea" id="RHEA:13719"/>
    </physiologicalReaction>
</comment>
<dbReference type="InterPro" id="IPR036291">
    <property type="entry name" value="NAD(P)-bd_dom_sf"/>
</dbReference>
<dbReference type="OrthoDB" id="9806546at2"/>
<dbReference type="Proteomes" id="UP000297225">
    <property type="component" value="Unassembled WGS sequence"/>
</dbReference>
<organism evidence="13 14">
    <name type="scientific">Porphyromonas levii</name>
    <dbReference type="NCBI Taxonomy" id="28114"/>
    <lineage>
        <taxon>Bacteria</taxon>
        <taxon>Pseudomonadati</taxon>
        <taxon>Bacteroidota</taxon>
        <taxon>Bacteroidia</taxon>
        <taxon>Bacteroidales</taxon>
        <taxon>Porphyromonadaceae</taxon>
        <taxon>Porphyromonas</taxon>
    </lineage>
</organism>
<feature type="binding site" evidence="9">
    <location>
        <position position="216"/>
    </location>
    <ligand>
        <name>1-deoxy-D-xylulose 5-phosphate</name>
        <dbReference type="ChEBI" id="CHEBI:57792"/>
    </ligand>
</feature>
<evidence type="ECO:0000256" key="8">
    <source>
        <dbReference type="ARBA" id="ARBA00048543"/>
    </source>
</evidence>
<dbReference type="GO" id="GO:0016853">
    <property type="term" value="F:isomerase activity"/>
    <property type="evidence" value="ECO:0007669"/>
    <property type="project" value="UniProtKB-KW"/>
</dbReference>
<dbReference type="STRING" id="1122973.GCA_000379925_00173"/>
<dbReference type="GO" id="GO:0030145">
    <property type="term" value="F:manganese ion binding"/>
    <property type="evidence" value="ECO:0007669"/>
    <property type="project" value="TreeGrafter"/>
</dbReference>
<evidence type="ECO:0000256" key="6">
    <source>
        <dbReference type="ARBA" id="ARBA00023211"/>
    </source>
</evidence>
<feature type="binding site" evidence="9">
    <location>
        <position position="219"/>
    </location>
    <ligand>
        <name>1-deoxy-D-xylulose 5-phosphate</name>
        <dbReference type="ChEBI" id="CHEBI:57792"/>
    </ligand>
</feature>
<protein>
    <recommendedName>
        <fullName evidence="9">1-deoxy-D-xylulose 5-phosphate reductoisomerase</fullName>
        <shortName evidence="9">DXP reductoisomerase</shortName>
        <ecNumber evidence="9">1.1.1.267</ecNumber>
    </recommendedName>
    <alternativeName>
        <fullName evidence="9">1-deoxyxylulose-5-phosphate reductoisomerase</fullName>
    </alternativeName>
    <alternativeName>
        <fullName evidence="9">2-C-methyl-D-erythritol 4-phosphate synthase</fullName>
    </alternativeName>
</protein>
<keyword evidence="7 9" id="KW-0414">Isoprene biosynthesis</keyword>
<dbReference type="NCBIfam" id="TIGR00243">
    <property type="entry name" value="Dxr"/>
    <property type="match status" value="1"/>
</dbReference>
<dbReference type="SUPFAM" id="SSF69055">
    <property type="entry name" value="1-deoxy-D-xylulose-5-phosphate reductoisomerase, C-terminal domain"/>
    <property type="match status" value="1"/>
</dbReference>
<feature type="binding site" evidence="9">
    <location>
        <position position="124"/>
    </location>
    <ligand>
        <name>NADPH</name>
        <dbReference type="ChEBI" id="CHEBI:57783"/>
    </ligand>
</feature>
<evidence type="ECO:0000256" key="7">
    <source>
        <dbReference type="ARBA" id="ARBA00023229"/>
    </source>
</evidence>
<proteinExistence type="inferred from homology"/>
<feature type="binding site" evidence="9">
    <location>
        <position position="203"/>
    </location>
    <ligand>
        <name>NADPH</name>
        <dbReference type="ChEBI" id="CHEBI:57783"/>
    </ligand>
</feature>
<feature type="binding site" evidence="9">
    <location>
        <position position="12"/>
    </location>
    <ligand>
        <name>NADPH</name>
        <dbReference type="ChEBI" id="CHEBI:57783"/>
    </ligand>
</feature>
<evidence type="ECO:0000256" key="3">
    <source>
        <dbReference type="ARBA" id="ARBA00022723"/>
    </source>
</evidence>
<dbReference type="Gene3D" id="3.40.50.720">
    <property type="entry name" value="NAD(P)-binding Rossmann-like Domain"/>
    <property type="match status" value="1"/>
</dbReference>
<dbReference type="InterPro" id="IPR003821">
    <property type="entry name" value="DXP_reductoisomerase"/>
</dbReference>
<sequence>MRKVTILGSTGSIGTQALQVVERHTEELGVYALVANNSIDLLVEQARKFHPEVVAIGNDKLVKELKRALKGEPIEVVAGRQAIIELSASVEADVVLTAMVGFAGLEPTISAIESGRIIALANKETLVVAGDLIKRLCKAHGSMILPVDSEHSAIFQCLVGEQMKEVEKIYLTASGGPFVDMAIEQLSQVRAEDALKHPNWSMGPKVTIDSATLMNKGLEMIEAHHLFNVAPEAIEVVVHRQSIVHSMVGYRDGSIKAQLSYPDMRHPIAYALLYPHRLEGHKPLLKVEDMAKLTFEAPRRDAFPCLDLAYEALHRGGTSPCTMNAANEVAVQRFLQGQIGFTDIPKVVRYTMDKAPERNVSNLAVLQDADEVARGIAQAWYSGIK</sequence>
<accession>A0A4Y8WR06</accession>
<feature type="domain" description="1-deoxy-D-xylulose 5-phosphate reductoisomerase N-terminal" evidence="10">
    <location>
        <begin position="4"/>
        <end position="130"/>
    </location>
</feature>
<feature type="binding site" evidence="9">
    <location>
        <position position="197"/>
    </location>
    <ligand>
        <name>1-deoxy-D-xylulose 5-phosphate</name>
        <dbReference type="ChEBI" id="CHEBI:57792"/>
    </ligand>
</feature>
<evidence type="ECO:0000256" key="9">
    <source>
        <dbReference type="HAMAP-Rule" id="MF_00183"/>
    </source>
</evidence>
<dbReference type="InterPro" id="IPR013644">
    <property type="entry name" value="DXP_reductoisomerase_C"/>
</dbReference>
<feature type="binding site" evidence="9">
    <location>
        <position position="149"/>
    </location>
    <ligand>
        <name>1-deoxy-D-xylulose 5-phosphate</name>
        <dbReference type="ChEBI" id="CHEBI:57792"/>
    </ligand>
</feature>
<dbReference type="GO" id="GO:0070402">
    <property type="term" value="F:NADPH binding"/>
    <property type="evidence" value="ECO:0007669"/>
    <property type="project" value="InterPro"/>
</dbReference>
<evidence type="ECO:0000313" key="13">
    <source>
        <dbReference type="EMBL" id="TFH95010.1"/>
    </source>
</evidence>
<keyword evidence="9" id="KW-0460">Magnesium</keyword>
<evidence type="ECO:0000259" key="11">
    <source>
        <dbReference type="Pfam" id="PF08436"/>
    </source>
</evidence>
<dbReference type="Gene3D" id="1.10.1740.10">
    <property type="match status" value="1"/>
</dbReference>
<evidence type="ECO:0000256" key="2">
    <source>
        <dbReference type="ARBA" id="ARBA00006825"/>
    </source>
</evidence>
<evidence type="ECO:0000313" key="14">
    <source>
        <dbReference type="Proteomes" id="UP000297225"/>
    </source>
</evidence>